<feature type="binding site" evidence="4">
    <location>
        <position position="723"/>
    </location>
    <ligand>
        <name>AMP</name>
        <dbReference type="ChEBI" id="CHEBI:456215"/>
    </ligand>
</feature>
<feature type="domain" description="PDEase" evidence="8">
    <location>
        <begin position="436"/>
        <end position="766"/>
    </location>
</feature>
<feature type="region of interest" description="Disordered" evidence="7">
    <location>
        <begin position="1"/>
        <end position="50"/>
    </location>
</feature>
<keyword evidence="2 6" id="KW-0378">Hydrolase</keyword>
<dbReference type="GO" id="GO:0004114">
    <property type="term" value="F:3',5'-cyclic-nucleotide phosphodiesterase activity"/>
    <property type="evidence" value="ECO:0007669"/>
    <property type="project" value="InterPro"/>
</dbReference>
<dbReference type="InterPro" id="IPR023088">
    <property type="entry name" value="PDEase"/>
</dbReference>
<feature type="compositionally biased region" description="Basic residues" evidence="7">
    <location>
        <begin position="323"/>
        <end position="335"/>
    </location>
</feature>
<feature type="binding site" evidence="4">
    <location>
        <position position="672"/>
    </location>
    <ligand>
        <name>AMP</name>
        <dbReference type="ChEBI" id="CHEBI:456215"/>
    </ligand>
</feature>
<dbReference type="GO" id="GO:0007165">
    <property type="term" value="P:signal transduction"/>
    <property type="evidence" value="ECO:0007669"/>
    <property type="project" value="InterPro"/>
</dbReference>
<evidence type="ECO:0000259" key="8">
    <source>
        <dbReference type="PROSITE" id="PS51845"/>
    </source>
</evidence>
<keyword evidence="1 5" id="KW-0479">Metal-binding</keyword>
<dbReference type="CDD" id="cd00077">
    <property type="entry name" value="HDc"/>
    <property type="match status" value="1"/>
</dbReference>
<accession>A0AAW1QB31</accession>
<feature type="compositionally biased region" description="Basic and acidic residues" evidence="7">
    <location>
        <begin position="28"/>
        <end position="39"/>
    </location>
</feature>
<feature type="active site" description="Proton donor" evidence="3">
    <location>
        <position position="513"/>
    </location>
</feature>
<evidence type="ECO:0000256" key="5">
    <source>
        <dbReference type="PIRSR" id="PIRSR623088-3"/>
    </source>
</evidence>
<dbReference type="InterPro" id="IPR036971">
    <property type="entry name" value="PDEase_catalytic_dom_sf"/>
</dbReference>
<dbReference type="InterPro" id="IPR002073">
    <property type="entry name" value="PDEase_catalytic_dom"/>
</dbReference>
<gene>
    <name evidence="9" type="ORF">WJX74_002907</name>
</gene>
<dbReference type="SMART" id="SM00471">
    <property type="entry name" value="HDc"/>
    <property type="match status" value="1"/>
</dbReference>
<dbReference type="Gene3D" id="1.10.1300.10">
    <property type="entry name" value="3'5'-cyclic nucleotide phosphodiesterase, catalytic domain"/>
    <property type="match status" value="1"/>
</dbReference>
<dbReference type="PROSITE" id="PS00126">
    <property type="entry name" value="PDEASE_I_1"/>
    <property type="match status" value="1"/>
</dbReference>
<dbReference type="EC" id="3.1.4.-" evidence="6"/>
<feature type="region of interest" description="Disordered" evidence="7">
    <location>
        <begin position="287"/>
        <end position="439"/>
    </location>
</feature>
<dbReference type="PROSITE" id="PS51845">
    <property type="entry name" value="PDEASE_I_2"/>
    <property type="match status" value="1"/>
</dbReference>
<feature type="binding site" evidence="4">
    <location>
        <begin position="513"/>
        <end position="517"/>
    </location>
    <ligand>
        <name>AMP</name>
        <dbReference type="ChEBI" id="CHEBI:456215"/>
    </ligand>
</feature>
<dbReference type="GO" id="GO:0046872">
    <property type="term" value="F:metal ion binding"/>
    <property type="evidence" value="ECO:0007669"/>
    <property type="project" value="UniProtKB-KW"/>
</dbReference>
<comment type="similarity">
    <text evidence="6">Belongs to the cyclic nucleotide phosphodiesterase family.</text>
</comment>
<evidence type="ECO:0000256" key="6">
    <source>
        <dbReference type="RuleBase" id="RU363067"/>
    </source>
</evidence>
<feature type="compositionally biased region" description="Low complexity" evidence="7">
    <location>
        <begin position="370"/>
        <end position="384"/>
    </location>
</feature>
<protein>
    <recommendedName>
        <fullName evidence="6">Phosphodiesterase</fullName>
        <ecNumber evidence="6">3.1.4.-</ecNumber>
    </recommendedName>
</protein>
<organism evidence="9 10">
    <name type="scientific">Apatococcus lobatus</name>
    <dbReference type="NCBI Taxonomy" id="904363"/>
    <lineage>
        <taxon>Eukaryota</taxon>
        <taxon>Viridiplantae</taxon>
        <taxon>Chlorophyta</taxon>
        <taxon>core chlorophytes</taxon>
        <taxon>Trebouxiophyceae</taxon>
        <taxon>Chlorellales</taxon>
        <taxon>Chlorellaceae</taxon>
        <taxon>Apatococcus</taxon>
    </lineage>
</organism>
<evidence type="ECO:0000256" key="3">
    <source>
        <dbReference type="PIRSR" id="PIRSR623088-1"/>
    </source>
</evidence>
<dbReference type="EMBL" id="JALJOS010000068">
    <property type="protein sequence ID" value="KAK9817484.1"/>
    <property type="molecule type" value="Genomic_DNA"/>
</dbReference>
<name>A0AAW1QB31_9CHLO</name>
<evidence type="ECO:0000313" key="10">
    <source>
        <dbReference type="Proteomes" id="UP001438707"/>
    </source>
</evidence>
<dbReference type="InterPro" id="IPR023174">
    <property type="entry name" value="PDEase_CS"/>
</dbReference>
<feature type="compositionally biased region" description="Low complexity" evidence="7">
    <location>
        <begin position="298"/>
        <end position="322"/>
    </location>
</feature>
<dbReference type="PRINTS" id="PR00387">
    <property type="entry name" value="PDIESTERASE1"/>
</dbReference>
<dbReference type="Proteomes" id="UP001438707">
    <property type="component" value="Unassembled WGS sequence"/>
</dbReference>
<reference evidence="9 10" key="1">
    <citation type="journal article" date="2024" name="Nat. Commun.">
        <title>Phylogenomics reveals the evolutionary origins of lichenization in chlorophyte algae.</title>
        <authorList>
            <person name="Puginier C."/>
            <person name="Libourel C."/>
            <person name="Otte J."/>
            <person name="Skaloud P."/>
            <person name="Haon M."/>
            <person name="Grisel S."/>
            <person name="Petersen M."/>
            <person name="Berrin J.G."/>
            <person name="Delaux P.M."/>
            <person name="Dal Grande F."/>
            <person name="Keller J."/>
        </authorList>
    </citation>
    <scope>NUCLEOTIDE SEQUENCE [LARGE SCALE GENOMIC DNA]</scope>
    <source>
        <strain evidence="9 10">SAG 2145</strain>
    </source>
</reference>
<keyword evidence="10" id="KW-1185">Reference proteome</keyword>
<dbReference type="InterPro" id="IPR003607">
    <property type="entry name" value="HD/PDEase_dom"/>
</dbReference>
<feature type="binding site" evidence="5">
    <location>
        <position position="672"/>
    </location>
    <ligand>
        <name>Zn(2+)</name>
        <dbReference type="ChEBI" id="CHEBI:29105"/>
        <label>1</label>
    </ligand>
</feature>
<dbReference type="SUPFAM" id="SSF109604">
    <property type="entry name" value="HD-domain/PDEase-like"/>
    <property type="match status" value="1"/>
</dbReference>
<proteinExistence type="inferred from homology"/>
<comment type="caution">
    <text evidence="9">The sequence shown here is derived from an EMBL/GenBank/DDBJ whole genome shotgun (WGS) entry which is preliminary data.</text>
</comment>
<dbReference type="PANTHER" id="PTHR11347">
    <property type="entry name" value="CYCLIC NUCLEOTIDE PHOSPHODIESTERASE"/>
    <property type="match status" value="1"/>
</dbReference>
<feature type="binding site" evidence="4">
    <location>
        <position position="558"/>
    </location>
    <ligand>
        <name>AMP</name>
        <dbReference type="ChEBI" id="CHEBI:456215"/>
    </ligand>
</feature>
<feature type="binding site" evidence="5">
    <location>
        <position position="557"/>
    </location>
    <ligand>
        <name>Zn(2+)</name>
        <dbReference type="ChEBI" id="CHEBI:29105"/>
        <label>1</label>
    </ligand>
</feature>
<evidence type="ECO:0000256" key="2">
    <source>
        <dbReference type="ARBA" id="ARBA00022801"/>
    </source>
</evidence>
<evidence type="ECO:0000256" key="1">
    <source>
        <dbReference type="ARBA" id="ARBA00022723"/>
    </source>
</evidence>
<sequence>MTSHSSTSGVAAHENSEEEQASNVDGEITDRESWEDPIRESALAGPDSARTGEWQTFREVRWKVLRQAPTWPKLNHKQLETFDHTRQMMWIFRTVTMYCHWCNQATADVFGSELFDNFDWGPYCSNGLQGETKEYLDVTLLCFAKAEQEGRKVILVGPRRRLLPGLDHKHRGNQLTQLCIQPLELVGIGKCGMLQIEGEVDLANDHQRSSISDLNSPVENALGLLEDLLNNILPGRQEVETVRNQLLTTSDLRTPVHADRWLAKRPDLSPQARAMLFSMTGLNASSSSSYGPLRLQGPAASHSSTSFAPAPAAAAPSDSPQQRHQRHMHSSQHRRSSAESSPELINPDLLRPHHDDGSTAGAGWAHAPDSSSNRNSSAASTSCSIDECPPDDDQDQGAFSSGRAENGRASCEAGQPESRKQNRRRGGFDFGQQQSKKHLKPDKAVIALLKEARSSWGFDMRGLQQATDGRVLSALALDLFQEMGLVESLGLQLDKLTSFLEQMDRGYILNPYHNATHTACVLQSLHMMLTHGGVLPMFEEASQPLILLTCYIGAIVHDFGHIGVNNNFLITSMDELALIHNDQSPHENHHLAASFKLLFNPRYNFMGSLPNEVVRHIRKLVISMVLKTDMSLHFATISNFKSLLRSCRFMQDGRIAPDAVEYVLQMLLKAADLSHTTAATDRHIFWTACLEEEMFRQGDRERAEGMAVSPLMDRESPGMSTSQVGFFELVVIPLYEGLTYAFEDLVLMLHAAKDNHRFWVECNLEAIGHHMAQFRGAIPPSHPWAP</sequence>
<feature type="binding site" evidence="5">
    <location>
        <position position="558"/>
    </location>
    <ligand>
        <name>Zn(2+)</name>
        <dbReference type="ChEBI" id="CHEBI:29105"/>
        <label>1</label>
    </ligand>
</feature>
<dbReference type="Pfam" id="PF00233">
    <property type="entry name" value="PDEase_I"/>
    <property type="match status" value="1"/>
</dbReference>
<evidence type="ECO:0000256" key="4">
    <source>
        <dbReference type="PIRSR" id="PIRSR623088-2"/>
    </source>
</evidence>
<dbReference type="AlphaFoldDB" id="A0AAW1QB31"/>
<feature type="binding site" evidence="5">
    <location>
        <position position="517"/>
    </location>
    <ligand>
        <name>Zn(2+)</name>
        <dbReference type="ChEBI" id="CHEBI:29105"/>
        <label>1</label>
    </ligand>
</feature>
<comment type="cofactor">
    <cofactor evidence="6">
        <name>a divalent metal cation</name>
        <dbReference type="ChEBI" id="CHEBI:60240"/>
    </cofactor>
    <text evidence="6">Binds 2 divalent metal cations per subunit. Site 1 may preferentially bind zinc ions, while site 2 has a preference for magnesium and/or manganese ions.</text>
</comment>
<evidence type="ECO:0000256" key="7">
    <source>
        <dbReference type="SAM" id="MobiDB-lite"/>
    </source>
</evidence>
<feature type="binding site" evidence="5">
    <location>
        <position position="558"/>
    </location>
    <ligand>
        <name>Zn(2+)</name>
        <dbReference type="ChEBI" id="CHEBI:29105"/>
        <label>2</label>
    </ligand>
</feature>
<evidence type="ECO:0000313" key="9">
    <source>
        <dbReference type="EMBL" id="KAK9817484.1"/>
    </source>
</evidence>